<protein>
    <submittedName>
        <fullName evidence="9">DMT family transporter</fullName>
    </submittedName>
</protein>
<dbReference type="InterPro" id="IPR000620">
    <property type="entry name" value="EamA_dom"/>
</dbReference>
<gene>
    <name evidence="9" type="ORF">HIJ39_09270</name>
</gene>
<dbReference type="GO" id="GO:0005886">
    <property type="term" value="C:plasma membrane"/>
    <property type="evidence" value="ECO:0007669"/>
    <property type="project" value="UniProtKB-SubCell"/>
</dbReference>
<comment type="caution">
    <text evidence="9">The sequence shown here is derived from an EMBL/GenBank/DDBJ whole genome shotgun (WGS) entry which is preliminary data.</text>
</comment>
<keyword evidence="4 7" id="KW-0812">Transmembrane</keyword>
<name>A0A7Y0L4I9_9FIRM</name>
<evidence type="ECO:0000313" key="9">
    <source>
        <dbReference type="EMBL" id="NMP22541.1"/>
    </source>
</evidence>
<dbReference type="Proteomes" id="UP000533476">
    <property type="component" value="Unassembled WGS sequence"/>
</dbReference>
<dbReference type="RefSeq" id="WP_169098962.1">
    <property type="nucleotide sequence ID" value="NZ_JABBVZ010000025.1"/>
</dbReference>
<reference evidence="9 10" key="1">
    <citation type="submission" date="2020-04" db="EMBL/GenBank/DDBJ databases">
        <authorList>
            <person name="Zhang R."/>
            <person name="Schippers A."/>
        </authorList>
    </citation>
    <scope>NUCLEOTIDE SEQUENCE [LARGE SCALE GENOMIC DNA]</scope>
    <source>
        <strain evidence="9 10">DSM 109850</strain>
    </source>
</reference>
<accession>A0A7Y0L4I9</accession>
<keyword evidence="5 7" id="KW-1133">Transmembrane helix</keyword>
<dbReference type="PANTHER" id="PTHR42920:SF24">
    <property type="entry name" value="AROMATIC AMINO ACID EXPORTER YDDG"/>
    <property type="match status" value="1"/>
</dbReference>
<comment type="subcellular location">
    <subcellularLocation>
        <location evidence="1">Cell membrane</location>
        <topology evidence="1">Multi-pass membrane protein</topology>
    </subcellularLocation>
</comment>
<dbReference type="EMBL" id="JABBVZ010000025">
    <property type="protein sequence ID" value="NMP22541.1"/>
    <property type="molecule type" value="Genomic_DNA"/>
</dbReference>
<dbReference type="InterPro" id="IPR051258">
    <property type="entry name" value="Diverse_Substrate_Transporter"/>
</dbReference>
<evidence type="ECO:0000256" key="2">
    <source>
        <dbReference type="ARBA" id="ARBA00007362"/>
    </source>
</evidence>
<dbReference type="InterPro" id="IPR037185">
    <property type="entry name" value="EmrE-like"/>
</dbReference>
<feature type="transmembrane region" description="Helical" evidence="7">
    <location>
        <begin position="225"/>
        <end position="245"/>
    </location>
</feature>
<organism evidence="9 10">
    <name type="scientific">Sulfobacillus harzensis</name>
    <dbReference type="NCBI Taxonomy" id="2729629"/>
    <lineage>
        <taxon>Bacteria</taxon>
        <taxon>Bacillati</taxon>
        <taxon>Bacillota</taxon>
        <taxon>Clostridia</taxon>
        <taxon>Eubacteriales</taxon>
        <taxon>Clostridiales Family XVII. Incertae Sedis</taxon>
        <taxon>Sulfobacillus</taxon>
    </lineage>
</organism>
<feature type="transmembrane region" description="Helical" evidence="7">
    <location>
        <begin position="107"/>
        <end position="127"/>
    </location>
</feature>
<keyword evidence="10" id="KW-1185">Reference proteome</keyword>
<dbReference type="PANTHER" id="PTHR42920">
    <property type="entry name" value="OS03G0707200 PROTEIN-RELATED"/>
    <property type="match status" value="1"/>
</dbReference>
<evidence type="ECO:0000256" key="7">
    <source>
        <dbReference type="SAM" id="Phobius"/>
    </source>
</evidence>
<feature type="transmembrane region" description="Helical" evidence="7">
    <location>
        <begin position="193"/>
        <end position="213"/>
    </location>
</feature>
<keyword evidence="3" id="KW-1003">Cell membrane</keyword>
<feature type="transmembrane region" description="Helical" evidence="7">
    <location>
        <begin position="134"/>
        <end position="150"/>
    </location>
</feature>
<evidence type="ECO:0000313" key="10">
    <source>
        <dbReference type="Proteomes" id="UP000533476"/>
    </source>
</evidence>
<feature type="domain" description="EamA" evidence="8">
    <location>
        <begin position="22"/>
        <end position="151"/>
    </location>
</feature>
<evidence type="ECO:0000256" key="3">
    <source>
        <dbReference type="ARBA" id="ARBA00022475"/>
    </source>
</evidence>
<dbReference type="Pfam" id="PF00892">
    <property type="entry name" value="EamA"/>
    <property type="match status" value="2"/>
</dbReference>
<feature type="transmembrane region" description="Helical" evidence="7">
    <location>
        <begin position="279"/>
        <end position="297"/>
    </location>
</feature>
<proteinExistence type="inferred from homology"/>
<sequence>MRGQHSTAENSADPAGKSYQPIAWLVLMNTLWAVGYPVTDIALKAGLDPSLLAALRLVTAFLLLAPELRRVRRWSGRLLGFSAFLGLIGFSIPIWLQIIGLHGTDPAIASISISLEPLVTILGAALATRLGVPWWQQAALTLAVLGSWILTGEPRPGHLSHLGGDAALIASVACFAVYNVYSQHLSRSVEAGPAAALTFGFGALGSVVIWALVGAPVPNHVSWPMIWSTAFMALLATGLAYWLWLHVVSRHSVTVSALFLYVQPLLGTLLSLILGQSPLTLSLILGGLLLLLAMTLGQEARPTWLALWRFKG</sequence>
<keyword evidence="6 7" id="KW-0472">Membrane</keyword>
<dbReference type="SUPFAM" id="SSF103481">
    <property type="entry name" value="Multidrug resistance efflux transporter EmrE"/>
    <property type="match status" value="2"/>
</dbReference>
<evidence type="ECO:0000256" key="5">
    <source>
        <dbReference type="ARBA" id="ARBA00022989"/>
    </source>
</evidence>
<evidence type="ECO:0000256" key="4">
    <source>
        <dbReference type="ARBA" id="ARBA00022692"/>
    </source>
</evidence>
<evidence type="ECO:0000256" key="1">
    <source>
        <dbReference type="ARBA" id="ARBA00004651"/>
    </source>
</evidence>
<feature type="transmembrane region" description="Helical" evidence="7">
    <location>
        <begin position="252"/>
        <end position="273"/>
    </location>
</feature>
<feature type="domain" description="EamA" evidence="8">
    <location>
        <begin position="164"/>
        <end position="295"/>
    </location>
</feature>
<feature type="transmembrane region" description="Helical" evidence="7">
    <location>
        <begin position="162"/>
        <end position="181"/>
    </location>
</feature>
<comment type="similarity">
    <text evidence="2">Belongs to the EamA transporter family.</text>
</comment>
<evidence type="ECO:0000259" key="8">
    <source>
        <dbReference type="Pfam" id="PF00892"/>
    </source>
</evidence>
<dbReference type="AlphaFoldDB" id="A0A7Y0L4I9"/>
<evidence type="ECO:0000256" key="6">
    <source>
        <dbReference type="ARBA" id="ARBA00023136"/>
    </source>
</evidence>
<feature type="transmembrane region" description="Helical" evidence="7">
    <location>
        <begin position="78"/>
        <end position="101"/>
    </location>
</feature>